<dbReference type="InterPro" id="IPR006827">
    <property type="entry name" value="Lant_deHydtase_N"/>
</dbReference>
<evidence type="ECO:0000313" key="1">
    <source>
        <dbReference type="EMBL" id="MFC1408217.1"/>
    </source>
</evidence>
<keyword evidence="2" id="KW-1185">Reference proteome</keyword>
<dbReference type="Pfam" id="PF04738">
    <property type="entry name" value="Lant_dehydr_N"/>
    <property type="match status" value="1"/>
</dbReference>
<organism evidence="1 2">
    <name type="scientific">Streptacidiphilus alkalitolerans</name>
    <dbReference type="NCBI Taxonomy" id="3342712"/>
    <lineage>
        <taxon>Bacteria</taxon>
        <taxon>Bacillati</taxon>
        <taxon>Actinomycetota</taxon>
        <taxon>Actinomycetes</taxon>
        <taxon>Kitasatosporales</taxon>
        <taxon>Streptomycetaceae</taxon>
        <taxon>Streptacidiphilus</taxon>
    </lineage>
</organism>
<sequence>MPHYTVCSAPYALVRATVLRHPAESPSAAAFRSELARLAALDAETAALLPQLRDGLYAGRSGHSLDFHREVVLPLRRALHNGREPRPALLARLGDLPERIPPLARWLSLRDRRAALLSGLPAVAEAALNAEHDALAALCREPALLRAVALTSPDLLRAVERAGTGRQDRKARKEEPGVLRHVLRASTKTSPLSWFTAVGWGRLPGDAPRHGGPGAWAGLPADALTSVVKVNRTLVSALSEALLDDPHRRGSLPHRMASSAQVADGRATYAGSRVVFAGGRYLVTTEDEVGLVFSGPLRLIDARCEKPTGLEELAAALNTPSAAAAMAFLGRLTEAGLLVPTEPVDPQDEDPLTRLAQWLRDDPDQAALVRQIDDIAARTRTFATAEPARRPALLADLSQRWHTLLAEAGRPVPTGAAPLNVLSEDVVAAEPVRLDGLLDRADQQALGELTALAELFDLGHQLRRLVRDRFVARYGSGGVCRHPWEFGAEVAEAWEQVTLDEQLAPLRQDLIDAAHGAGSGDAVLPADLVRGLGDRLPRWMVQRPLSYSYFLQRGTADGLLCVNHVYGGWGRFTSRFLGSMAPEAGAEVARQIRRGLGEGARAVQVRPVGGFNANLHPLLVPDEIGPDRRWTSIGEPEVDLVHDEASDQVRLRLRATGELLEVLYGGFLAPIMLPRRIAPLLSDHPNGVVDFASLLPRSSSEAPGGRVVRTPRLRHRHLVLQRRRWHLPAGVVRALRADLAAEQGIPVAATARWRALLELPEQLFLHPAPAPLDGNATEDFLTRLGRPKPQFVDLGSALHLRSLAKWLSRHPGGAVLEEALPAPGGREVAARAVELVVETYREGLPS</sequence>
<gene>
    <name evidence="1" type="ORF">ACEZDG_02865</name>
</gene>
<dbReference type="Proteomes" id="UP001592582">
    <property type="component" value="Unassembled WGS sequence"/>
</dbReference>
<reference evidence="1 2" key="1">
    <citation type="submission" date="2024-09" db="EMBL/GenBank/DDBJ databases">
        <authorList>
            <person name="Lee S.D."/>
        </authorList>
    </citation>
    <scope>NUCLEOTIDE SEQUENCE [LARGE SCALE GENOMIC DNA]</scope>
    <source>
        <strain evidence="1 2">N1-1</strain>
    </source>
</reference>
<comment type="caution">
    <text evidence="1">The sequence shown here is derived from an EMBL/GenBank/DDBJ whole genome shotgun (WGS) entry which is preliminary data.</text>
</comment>
<name>A0ABV6V3K1_9ACTN</name>
<evidence type="ECO:0000313" key="2">
    <source>
        <dbReference type="Proteomes" id="UP001592582"/>
    </source>
</evidence>
<protein>
    <submittedName>
        <fullName evidence="1">Lantibiotic dehydratase</fullName>
    </submittedName>
</protein>
<dbReference type="EMBL" id="JBHEZX010000001">
    <property type="protein sequence ID" value="MFC1408217.1"/>
    <property type="molecule type" value="Genomic_DNA"/>
</dbReference>
<accession>A0ABV6V3K1</accession>
<proteinExistence type="predicted"/>